<organism evidence="1 2">
    <name type="scientific">Trichonephila clavata</name>
    <name type="common">Joro spider</name>
    <name type="synonym">Nephila clavata</name>
    <dbReference type="NCBI Taxonomy" id="2740835"/>
    <lineage>
        <taxon>Eukaryota</taxon>
        <taxon>Metazoa</taxon>
        <taxon>Ecdysozoa</taxon>
        <taxon>Arthropoda</taxon>
        <taxon>Chelicerata</taxon>
        <taxon>Arachnida</taxon>
        <taxon>Araneae</taxon>
        <taxon>Araneomorphae</taxon>
        <taxon>Entelegynae</taxon>
        <taxon>Araneoidea</taxon>
        <taxon>Nephilidae</taxon>
        <taxon>Trichonephila</taxon>
    </lineage>
</organism>
<reference evidence="1" key="1">
    <citation type="submission" date="2020-07" db="EMBL/GenBank/DDBJ databases">
        <title>Multicomponent nature underlies the extraordinary mechanical properties of spider dragline silk.</title>
        <authorList>
            <person name="Kono N."/>
            <person name="Nakamura H."/>
            <person name="Mori M."/>
            <person name="Yoshida Y."/>
            <person name="Ohtoshi R."/>
            <person name="Malay A.D."/>
            <person name="Moran D.A.P."/>
            <person name="Tomita M."/>
            <person name="Numata K."/>
            <person name="Arakawa K."/>
        </authorList>
    </citation>
    <scope>NUCLEOTIDE SEQUENCE</scope>
</reference>
<name>A0A8X6KRV3_TRICU</name>
<evidence type="ECO:0000313" key="1">
    <source>
        <dbReference type="EMBL" id="GFQ84335.1"/>
    </source>
</evidence>
<comment type="caution">
    <text evidence="1">The sequence shown here is derived from an EMBL/GenBank/DDBJ whole genome shotgun (WGS) entry which is preliminary data.</text>
</comment>
<protein>
    <submittedName>
        <fullName evidence="1">Uncharacterized protein</fullName>
    </submittedName>
</protein>
<dbReference type="AlphaFoldDB" id="A0A8X6KRV3"/>
<keyword evidence="2" id="KW-1185">Reference proteome</keyword>
<dbReference type="Proteomes" id="UP000887116">
    <property type="component" value="Unassembled WGS sequence"/>
</dbReference>
<accession>A0A8X6KRV3</accession>
<gene>
    <name evidence="1" type="ORF">TNCT_697061</name>
</gene>
<evidence type="ECO:0000313" key="2">
    <source>
        <dbReference type="Proteomes" id="UP000887116"/>
    </source>
</evidence>
<dbReference type="EMBL" id="BMAO01012847">
    <property type="protein sequence ID" value="GFQ84335.1"/>
    <property type="molecule type" value="Genomic_DNA"/>
</dbReference>
<sequence>MRQGRRRMRVLLLKLQYLPPSTEERIFNLLTPFIFFLHVVSATDLTIICDKKTSFTLFPYGNELKSHWAQIILIFFKEYQFCLLIKYIPVSLLSCTAQYACDVPILSEKSHP</sequence>
<proteinExistence type="predicted"/>